<evidence type="ECO:0000256" key="10">
    <source>
        <dbReference type="SAM" id="MobiDB-lite"/>
    </source>
</evidence>
<gene>
    <name evidence="13" type="ORF">BS47DRAFT_1482087</name>
</gene>
<reference evidence="13" key="1">
    <citation type="journal article" date="2020" name="Nat. Commun.">
        <title>Large-scale genome sequencing of mycorrhizal fungi provides insights into the early evolution of symbiotic traits.</title>
        <authorList>
            <person name="Miyauchi S."/>
            <person name="Kiss E."/>
            <person name="Kuo A."/>
            <person name="Drula E."/>
            <person name="Kohler A."/>
            <person name="Sanchez-Garcia M."/>
            <person name="Morin E."/>
            <person name="Andreopoulos B."/>
            <person name="Barry K.W."/>
            <person name="Bonito G."/>
            <person name="Buee M."/>
            <person name="Carver A."/>
            <person name="Chen C."/>
            <person name="Cichocki N."/>
            <person name="Clum A."/>
            <person name="Culley D."/>
            <person name="Crous P.W."/>
            <person name="Fauchery L."/>
            <person name="Girlanda M."/>
            <person name="Hayes R.D."/>
            <person name="Keri Z."/>
            <person name="LaButti K."/>
            <person name="Lipzen A."/>
            <person name="Lombard V."/>
            <person name="Magnuson J."/>
            <person name="Maillard F."/>
            <person name="Murat C."/>
            <person name="Nolan M."/>
            <person name="Ohm R.A."/>
            <person name="Pangilinan J."/>
            <person name="Pereira M.F."/>
            <person name="Perotto S."/>
            <person name="Peter M."/>
            <person name="Pfister S."/>
            <person name="Riley R."/>
            <person name="Sitrit Y."/>
            <person name="Stielow J.B."/>
            <person name="Szollosi G."/>
            <person name="Zifcakova L."/>
            <person name="Stursova M."/>
            <person name="Spatafora J.W."/>
            <person name="Tedersoo L."/>
            <person name="Vaario L.M."/>
            <person name="Yamada A."/>
            <person name="Yan M."/>
            <person name="Wang P."/>
            <person name="Xu J."/>
            <person name="Bruns T."/>
            <person name="Baldrian P."/>
            <person name="Vilgalys R."/>
            <person name="Dunand C."/>
            <person name="Henrissat B."/>
            <person name="Grigoriev I.V."/>
            <person name="Hibbett D."/>
            <person name="Nagy L.G."/>
            <person name="Martin F.M."/>
        </authorList>
    </citation>
    <scope>NUCLEOTIDE SEQUENCE</scope>
    <source>
        <strain evidence="13">UP504</strain>
    </source>
</reference>
<comment type="subcellular location">
    <subcellularLocation>
        <location evidence="3">Cytoplasm</location>
    </subcellularLocation>
</comment>
<evidence type="ECO:0000256" key="7">
    <source>
        <dbReference type="ARBA" id="ARBA00022679"/>
    </source>
</evidence>
<evidence type="ECO:0000256" key="2">
    <source>
        <dbReference type="ARBA" id="ARBA00001946"/>
    </source>
</evidence>
<evidence type="ECO:0000313" key="13">
    <source>
        <dbReference type="EMBL" id="KAF9519392.1"/>
    </source>
</evidence>
<dbReference type="Proteomes" id="UP000886523">
    <property type="component" value="Unassembled WGS sequence"/>
</dbReference>
<dbReference type="Gene3D" id="3.30.460.10">
    <property type="entry name" value="Beta Polymerase, domain 2"/>
    <property type="match status" value="1"/>
</dbReference>
<name>A0A9P6B8I4_9AGAM</name>
<feature type="domain" description="PAP-associated" evidence="11">
    <location>
        <begin position="316"/>
        <end position="391"/>
    </location>
</feature>
<proteinExistence type="inferred from homology"/>
<evidence type="ECO:0000259" key="11">
    <source>
        <dbReference type="Pfam" id="PF03828"/>
    </source>
</evidence>
<dbReference type="Pfam" id="PF03828">
    <property type="entry name" value="PAP_assoc"/>
    <property type="match status" value="1"/>
</dbReference>
<evidence type="ECO:0000256" key="9">
    <source>
        <dbReference type="ARBA" id="ARBA00022842"/>
    </source>
</evidence>
<keyword evidence="6" id="KW-0963">Cytoplasm</keyword>
<protein>
    <recommendedName>
        <fullName evidence="5">polynucleotide adenylyltransferase</fullName>
        <ecNumber evidence="5">2.7.7.19</ecNumber>
    </recommendedName>
</protein>
<evidence type="ECO:0000256" key="3">
    <source>
        <dbReference type="ARBA" id="ARBA00004496"/>
    </source>
</evidence>
<dbReference type="InterPro" id="IPR002058">
    <property type="entry name" value="PAP_assoc"/>
</dbReference>
<keyword evidence="9" id="KW-0460">Magnesium</keyword>
<comment type="similarity">
    <text evidence="4">Belongs to the DNA polymerase type-B-like family.</text>
</comment>
<dbReference type="GO" id="GO:0046872">
    <property type="term" value="F:metal ion binding"/>
    <property type="evidence" value="ECO:0007669"/>
    <property type="project" value="UniProtKB-KW"/>
</dbReference>
<evidence type="ECO:0000256" key="1">
    <source>
        <dbReference type="ARBA" id="ARBA00001936"/>
    </source>
</evidence>
<dbReference type="AlphaFoldDB" id="A0A9P6B8I4"/>
<dbReference type="SUPFAM" id="SSF81301">
    <property type="entry name" value="Nucleotidyltransferase"/>
    <property type="match status" value="1"/>
</dbReference>
<feature type="domain" description="Poly(A) RNA polymerase mitochondrial-like central palm" evidence="12">
    <location>
        <begin position="445"/>
        <end position="525"/>
    </location>
</feature>
<organism evidence="13 14">
    <name type="scientific">Hydnum rufescens UP504</name>
    <dbReference type="NCBI Taxonomy" id="1448309"/>
    <lineage>
        <taxon>Eukaryota</taxon>
        <taxon>Fungi</taxon>
        <taxon>Dikarya</taxon>
        <taxon>Basidiomycota</taxon>
        <taxon>Agaricomycotina</taxon>
        <taxon>Agaricomycetes</taxon>
        <taxon>Cantharellales</taxon>
        <taxon>Hydnaceae</taxon>
        <taxon>Hydnum</taxon>
    </lineage>
</organism>
<accession>A0A9P6B8I4</accession>
<dbReference type="Gene3D" id="1.10.1410.10">
    <property type="match status" value="2"/>
</dbReference>
<keyword evidence="7" id="KW-0808">Transferase</keyword>
<dbReference type="PANTHER" id="PTHR12271:SF40">
    <property type="entry name" value="POLY(A) RNA POLYMERASE GLD2"/>
    <property type="match status" value="1"/>
</dbReference>
<keyword evidence="8" id="KW-0479">Metal-binding</keyword>
<dbReference type="Pfam" id="PF22600">
    <property type="entry name" value="MTPAP-like_central"/>
    <property type="match status" value="1"/>
</dbReference>
<dbReference type="GO" id="GO:0005737">
    <property type="term" value="C:cytoplasm"/>
    <property type="evidence" value="ECO:0007669"/>
    <property type="project" value="UniProtKB-SubCell"/>
</dbReference>
<dbReference type="GO" id="GO:1990817">
    <property type="term" value="F:poly(A) RNA polymerase activity"/>
    <property type="evidence" value="ECO:0007669"/>
    <property type="project" value="UniProtKB-EC"/>
</dbReference>
<dbReference type="InterPro" id="IPR043519">
    <property type="entry name" value="NT_sf"/>
</dbReference>
<evidence type="ECO:0000256" key="4">
    <source>
        <dbReference type="ARBA" id="ARBA00008593"/>
    </source>
</evidence>
<dbReference type="OrthoDB" id="2274644at2759"/>
<comment type="caution">
    <text evidence="13">The sequence shown here is derived from an EMBL/GenBank/DDBJ whole genome shotgun (WGS) entry which is preliminary data.</text>
</comment>
<evidence type="ECO:0000256" key="5">
    <source>
        <dbReference type="ARBA" id="ARBA00012388"/>
    </source>
</evidence>
<evidence type="ECO:0000313" key="14">
    <source>
        <dbReference type="Proteomes" id="UP000886523"/>
    </source>
</evidence>
<evidence type="ECO:0000259" key="12">
    <source>
        <dbReference type="Pfam" id="PF22600"/>
    </source>
</evidence>
<dbReference type="EC" id="2.7.7.19" evidence="5"/>
<evidence type="ECO:0000256" key="8">
    <source>
        <dbReference type="ARBA" id="ARBA00022723"/>
    </source>
</evidence>
<evidence type="ECO:0000256" key="6">
    <source>
        <dbReference type="ARBA" id="ARBA00022490"/>
    </source>
</evidence>
<dbReference type="GO" id="GO:0010605">
    <property type="term" value="P:negative regulation of macromolecule metabolic process"/>
    <property type="evidence" value="ECO:0007669"/>
    <property type="project" value="UniProtKB-ARBA"/>
</dbReference>
<dbReference type="SUPFAM" id="SSF81631">
    <property type="entry name" value="PAP/OAS1 substrate-binding domain"/>
    <property type="match status" value="2"/>
</dbReference>
<dbReference type="EMBL" id="MU128918">
    <property type="protein sequence ID" value="KAF9519392.1"/>
    <property type="molecule type" value="Genomic_DNA"/>
</dbReference>
<dbReference type="InterPro" id="IPR054708">
    <property type="entry name" value="MTPAP-like_central"/>
</dbReference>
<dbReference type="GO" id="GO:0031123">
    <property type="term" value="P:RNA 3'-end processing"/>
    <property type="evidence" value="ECO:0007669"/>
    <property type="project" value="TreeGrafter"/>
</dbReference>
<dbReference type="PANTHER" id="PTHR12271">
    <property type="entry name" value="POLY A POLYMERASE CID PAP -RELATED"/>
    <property type="match status" value="1"/>
</dbReference>
<feature type="compositionally biased region" description="Basic residues" evidence="10">
    <location>
        <begin position="730"/>
        <end position="739"/>
    </location>
</feature>
<sequence>MPKTWSVCLSNHNNGRIFRVVAHSPGCSHFFSTSTLCNTLPFLEKSHPPKSKRPPAATPQATSEYEKFTKRIIHPILASDVELLLKLNSPTTTTLSHRAEISSLLNKGLETVAPNETVSIANLSLGEYARDVDNAPIEFIVQDVQWFSVLASRQNQDSIPLRLEKTLELSKLYPSSSKIEESSYSKRLVFSPPPPTPSFILYPPDPFYFRLIELLRAYTTLQPGLPKLMALVYLWSRSNEFIEFSPISLALMVIAFLQSDGRLHCLQSPSRTGFLKPRGLWGPKEPPLDRADHAPESTLYDVRFSVPSMPLPSQEVGQLFVDFLHFYGHGNASERFISVRNGGQMPRVQGKKRASYFMDLTLRDSIDGSNWTPPLTWKGHPIVIQDPFIPTINHMSHLSDDRWLSFVQTAREQSIELGAQQRYPLTSACGPFKLDNERVALHPQIQSHIQQYFNNVRPTQRILDARERITHRLQRLINIQFGNGYRVDVFGSTRYGVDTNTSDLDLVIKDSAFKRGYPPEVPEDALPEIYDMRHEVGRRNQSRRFHRHTVNSECERPHSESEGSIVENRFRYQYQRSIGILQHVNVPEILSYIANSRPAPSLHQSWAKSHYLNAPSDNPPSMSSYCYALMTVAFLQSRGVLPNLQEDLAGAKDSEGYWLRQKGVRIWCDPRFHYRPALGWRSQPITMEEALLGWFRYWATEHDYERTISSIKYRGLIQRAEPYHLPVGAPKKRRGKRKRPDALYTPAERAMMARQKGLADQDQARPEPTQDEPVARSLAGFNVARSTKREEDEPDVWASEFLVVEDPFIFLKNVAARVPRTTVLRFKAECERSMFILEAGQSISKTLGSQEDQQKFALNAGEV</sequence>
<keyword evidence="14" id="KW-1185">Reference proteome</keyword>
<comment type="cofactor">
    <cofactor evidence="1">
        <name>Mn(2+)</name>
        <dbReference type="ChEBI" id="CHEBI:29035"/>
    </cofactor>
</comment>
<feature type="region of interest" description="Disordered" evidence="10">
    <location>
        <begin position="727"/>
        <end position="746"/>
    </location>
</feature>
<comment type="cofactor">
    <cofactor evidence="2">
        <name>Mg(2+)</name>
        <dbReference type="ChEBI" id="CHEBI:18420"/>
    </cofactor>
</comment>